<accession>A0A0P1ISA8</accession>
<name>A0A0P1ISA8_9RHOB</name>
<gene>
    <name evidence="1" type="ORF">RUE5091_02334</name>
</gene>
<dbReference type="OrthoDB" id="7876257at2"/>
<organism evidence="1 2">
    <name type="scientific">Ruegeria denitrificans</name>
    <dbReference type="NCBI Taxonomy" id="1715692"/>
    <lineage>
        <taxon>Bacteria</taxon>
        <taxon>Pseudomonadati</taxon>
        <taxon>Pseudomonadota</taxon>
        <taxon>Alphaproteobacteria</taxon>
        <taxon>Rhodobacterales</taxon>
        <taxon>Roseobacteraceae</taxon>
        <taxon>Ruegeria</taxon>
    </lineage>
</organism>
<evidence type="ECO:0000313" key="2">
    <source>
        <dbReference type="Proteomes" id="UP000051260"/>
    </source>
</evidence>
<reference evidence="2" key="1">
    <citation type="submission" date="2015-09" db="EMBL/GenBank/DDBJ databases">
        <authorList>
            <person name="Rodrigo-Torres L."/>
            <person name="Arahal D.R."/>
        </authorList>
    </citation>
    <scope>NUCLEOTIDE SEQUENCE [LARGE SCALE GENOMIC DNA]</scope>
    <source>
        <strain evidence="2">CECT 5091</strain>
    </source>
</reference>
<dbReference type="RefSeq" id="WP_131726303.1">
    <property type="nucleotide sequence ID" value="NZ_CYUD01000006.1"/>
</dbReference>
<dbReference type="STRING" id="1715692.RUE5091_02334"/>
<dbReference type="Proteomes" id="UP000051260">
    <property type="component" value="Unassembled WGS sequence"/>
</dbReference>
<sequence length="270" mass="30956">METSAARETNRLLRGVSTGHVETVRDAWRALLADKSASIPEVQSKLSSSAWLDNPPGPLPKYFGILLALMSEMDQDAFRQEITRLGNDKLHPVHRRTLDLMAKRLEDAPSTYLANNIPVFIADDVADPPRVIRNLQRWSSTKDLTLDNVTRVDVIAERPELDYLGQYNLFFSGIILTWPTTQPKGFELWLANAEREFTFYHEVGHHVHKHIEGGQVAEQEKEADDYARSMFRNSRPFLTGIGRVVLWPFKPLLRNLLRYLNHRMARATNL</sequence>
<evidence type="ECO:0000313" key="1">
    <source>
        <dbReference type="EMBL" id="CUK02115.1"/>
    </source>
</evidence>
<dbReference type="EMBL" id="CYUD01000006">
    <property type="protein sequence ID" value="CUK02115.1"/>
    <property type="molecule type" value="Genomic_DNA"/>
</dbReference>
<protein>
    <submittedName>
        <fullName evidence="1">Uncharacterized protein</fullName>
    </submittedName>
</protein>
<keyword evidence="2" id="KW-1185">Reference proteome</keyword>
<proteinExistence type="predicted"/>
<dbReference type="AlphaFoldDB" id="A0A0P1ISA8"/>